<gene>
    <name evidence="8" type="ORF">BDW59DRAFT_80151</name>
</gene>
<evidence type="ECO:0000313" key="9">
    <source>
        <dbReference type="Proteomes" id="UP001610335"/>
    </source>
</evidence>
<comment type="subcellular location">
    <subcellularLocation>
        <location evidence="2">Secreted</location>
    </subcellularLocation>
</comment>
<dbReference type="CDD" id="cd21175">
    <property type="entry name" value="LPMO_AA9"/>
    <property type="match status" value="1"/>
</dbReference>
<keyword evidence="9" id="KW-1185">Reference proteome</keyword>
<reference evidence="8 9" key="1">
    <citation type="submission" date="2024-07" db="EMBL/GenBank/DDBJ databases">
        <title>Section-level genome sequencing and comparative genomics of Aspergillus sections Usti and Cavernicolus.</title>
        <authorList>
            <consortium name="Lawrence Berkeley National Laboratory"/>
            <person name="Nybo J.L."/>
            <person name="Vesth T.C."/>
            <person name="Theobald S."/>
            <person name="Frisvad J.C."/>
            <person name="Larsen T.O."/>
            <person name="Kjaerboelling I."/>
            <person name="Rothschild-Mancinelli K."/>
            <person name="Lyhne E.K."/>
            <person name="Kogle M.E."/>
            <person name="Barry K."/>
            <person name="Clum A."/>
            <person name="Na H."/>
            <person name="Ledsgaard L."/>
            <person name="Lin J."/>
            <person name="Lipzen A."/>
            <person name="Kuo A."/>
            <person name="Riley R."/>
            <person name="Mondo S."/>
            <person name="LaButti K."/>
            <person name="Haridas S."/>
            <person name="Pangalinan J."/>
            <person name="Salamov A.A."/>
            <person name="Simmons B.A."/>
            <person name="Magnuson J.K."/>
            <person name="Chen J."/>
            <person name="Drula E."/>
            <person name="Henrissat B."/>
            <person name="Wiebenga A."/>
            <person name="Lubbers R.J."/>
            <person name="Gomes A.C."/>
            <person name="Makela M.R."/>
            <person name="Stajich J."/>
            <person name="Grigoriev I.V."/>
            <person name="Mortensen U.H."/>
            <person name="De vries R.P."/>
            <person name="Baker S.E."/>
            <person name="Andersen M.R."/>
        </authorList>
    </citation>
    <scope>NUCLEOTIDE SEQUENCE [LARGE SCALE GENOMIC DNA]</scope>
    <source>
        <strain evidence="8 9">CBS 600.67</strain>
    </source>
</reference>
<keyword evidence="4" id="KW-1015">Disulfide bond</keyword>
<feature type="chain" id="PRO_5045674419" evidence="6">
    <location>
        <begin position="26"/>
        <end position="371"/>
    </location>
</feature>
<feature type="compositionally biased region" description="Low complexity" evidence="5">
    <location>
        <begin position="254"/>
        <end position="327"/>
    </location>
</feature>
<proteinExistence type="predicted"/>
<keyword evidence="6" id="KW-0732">Signal</keyword>
<feature type="signal peptide" evidence="6">
    <location>
        <begin position="1"/>
        <end position="25"/>
    </location>
</feature>
<dbReference type="GO" id="GO:0016787">
    <property type="term" value="F:hydrolase activity"/>
    <property type="evidence" value="ECO:0007669"/>
    <property type="project" value="UniProtKB-KW"/>
</dbReference>
<dbReference type="InterPro" id="IPR049892">
    <property type="entry name" value="AA9"/>
</dbReference>
<evidence type="ECO:0000256" key="2">
    <source>
        <dbReference type="ARBA" id="ARBA00004613"/>
    </source>
</evidence>
<evidence type="ECO:0000313" key="8">
    <source>
        <dbReference type="EMBL" id="KAL2824869.1"/>
    </source>
</evidence>
<comment type="cofactor">
    <cofactor evidence="1">
        <name>Cu(2+)</name>
        <dbReference type="ChEBI" id="CHEBI:29036"/>
    </cofactor>
</comment>
<dbReference type="PANTHER" id="PTHR33353">
    <property type="entry name" value="PUTATIVE (AFU_ORTHOLOGUE AFUA_1G12560)-RELATED"/>
    <property type="match status" value="1"/>
</dbReference>
<evidence type="ECO:0000256" key="1">
    <source>
        <dbReference type="ARBA" id="ARBA00001973"/>
    </source>
</evidence>
<accession>A0ABR4IAW8</accession>
<sequence length="371" mass="38442">MSVARIAGFALASSALVAGHGYVSGIVADGEYYGGYLVNNYPYNPSPPDTIGWSTSATDLGFVDGTAYSSGDIICHRDGEPGAISASVAAGAEIELQWTEWPESHHGPVIEYLANCNGDCSTVDKSTLEWIKIAERGLVDDSVLPGTWASDELIANNNSWTVTLPTSLVDGNYVLRHEIIALHSAGQENGAQNYPQCVNLEITGGGSDSPAGTLGTELYTSSDEGILINIYQALDSYPIPGPALWTGGSGSGGASTSAPATTATATSSAVPTSTAVSTSTTTTTTPQVTLTTTAPAETQVASSTSTPVVSAPTTTSTPAPSETPSVPDDSTSLSEYFNSLSAEQFLSYLKETLSWLVTDEKVHARDLSSTY</sequence>
<protein>
    <submittedName>
        <fullName evidence="8">Glycosyl hydrolase family 61-domain-containing protein</fullName>
    </submittedName>
</protein>
<dbReference type="InterPro" id="IPR005103">
    <property type="entry name" value="AA9_LPMO"/>
</dbReference>
<evidence type="ECO:0000256" key="5">
    <source>
        <dbReference type="SAM" id="MobiDB-lite"/>
    </source>
</evidence>
<organism evidence="8 9">
    <name type="scientific">Aspergillus cavernicola</name>
    <dbReference type="NCBI Taxonomy" id="176166"/>
    <lineage>
        <taxon>Eukaryota</taxon>
        <taxon>Fungi</taxon>
        <taxon>Dikarya</taxon>
        <taxon>Ascomycota</taxon>
        <taxon>Pezizomycotina</taxon>
        <taxon>Eurotiomycetes</taxon>
        <taxon>Eurotiomycetidae</taxon>
        <taxon>Eurotiales</taxon>
        <taxon>Aspergillaceae</taxon>
        <taxon>Aspergillus</taxon>
        <taxon>Aspergillus subgen. Nidulantes</taxon>
    </lineage>
</organism>
<feature type="domain" description="Auxiliary Activity family 9 catalytic" evidence="7">
    <location>
        <begin position="20"/>
        <end position="235"/>
    </location>
</feature>
<dbReference type="Gene3D" id="2.70.50.70">
    <property type="match status" value="1"/>
</dbReference>
<name>A0ABR4IAW8_9EURO</name>
<evidence type="ECO:0000256" key="3">
    <source>
        <dbReference type="ARBA" id="ARBA00022525"/>
    </source>
</evidence>
<comment type="caution">
    <text evidence="8">The sequence shown here is derived from an EMBL/GenBank/DDBJ whole genome shotgun (WGS) entry which is preliminary data.</text>
</comment>
<evidence type="ECO:0000256" key="4">
    <source>
        <dbReference type="ARBA" id="ARBA00023157"/>
    </source>
</evidence>
<dbReference type="Proteomes" id="UP001610335">
    <property type="component" value="Unassembled WGS sequence"/>
</dbReference>
<evidence type="ECO:0000256" key="6">
    <source>
        <dbReference type="SAM" id="SignalP"/>
    </source>
</evidence>
<keyword evidence="3" id="KW-0964">Secreted</keyword>
<keyword evidence="8" id="KW-0378">Hydrolase</keyword>
<dbReference type="Pfam" id="PF03443">
    <property type="entry name" value="AA9"/>
    <property type="match status" value="1"/>
</dbReference>
<evidence type="ECO:0000259" key="7">
    <source>
        <dbReference type="Pfam" id="PF03443"/>
    </source>
</evidence>
<dbReference type="PANTHER" id="PTHR33353:SF34">
    <property type="entry name" value="ENDO-BETA-1,4-GLUCANASE D"/>
    <property type="match status" value="1"/>
</dbReference>
<feature type="region of interest" description="Disordered" evidence="5">
    <location>
        <begin position="248"/>
        <end position="330"/>
    </location>
</feature>
<dbReference type="EMBL" id="JBFXLS010000040">
    <property type="protein sequence ID" value="KAL2824869.1"/>
    <property type="molecule type" value="Genomic_DNA"/>
</dbReference>